<proteinExistence type="predicted"/>
<sequence length="67" mass="7519">MRSEATVEGALAARTQFNQGGKVKKYEKNEKENSVFDSPKTTTLTQFKCIVLQAILAFMMNVQNVAY</sequence>
<keyword evidence="2" id="KW-1185">Reference proteome</keyword>
<accession>A0AAP0EKQ7</accession>
<name>A0AAP0EKQ7_9MAGN</name>
<evidence type="ECO:0000313" key="2">
    <source>
        <dbReference type="Proteomes" id="UP001419268"/>
    </source>
</evidence>
<dbReference type="EMBL" id="JBBNAG010000011">
    <property type="protein sequence ID" value="KAK9093950.1"/>
    <property type="molecule type" value="Genomic_DNA"/>
</dbReference>
<protein>
    <submittedName>
        <fullName evidence="1">Uncharacterized protein</fullName>
    </submittedName>
</protein>
<evidence type="ECO:0000313" key="1">
    <source>
        <dbReference type="EMBL" id="KAK9093950.1"/>
    </source>
</evidence>
<dbReference type="Proteomes" id="UP001419268">
    <property type="component" value="Unassembled WGS sequence"/>
</dbReference>
<organism evidence="1 2">
    <name type="scientific">Stephania cephalantha</name>
    <dbReference type="NCBI Taxonomy" id="152367"/>
    <lineage>
        <taxon>Eukaryota</taxon>
        <taxon>Viridiplantae</taxon>
        <taxon>Streptophyta</taxon>
        <taxon>Embryophyta</taxon>
        <taxon>Tracheophyta</taxon>
        <taxon>Spermatophyta</taxon>
        <taxon>Magnoliopsida</taxon>
        <taxon>Ranunculales</taxon>
        <taxon>Menispermaceae</taxon>
        <taxon>Menispermoideae</taxon>
        <taxon>Cissampelideae</taxon>
        <taxon>Stephania</taxon>
    </lineage>
</organism>
<reference evidence="1 2" key="1">
    <citation type="submission" date="2024-01" db="EMBL/GenBank/DDBJ databases">
        <title>Genome assemblies of Stephania.</title>
        <authorList>
            <person name="Yang L."/>
        </authorList>
    </citation>
    <scope>NUCLEOTIDE SEQUENCE [LARGE SCALE GENOMIC DNA]</scope>
    <source>
        <strain evidence="1">JXDWG</strain>
        <tissue evidence="1">Leaf</tissue>
    </source>
</reference>
<gene>
    <name evidence="1" type="ORF">Scep_025419</name>
</gene>
<comment type="caution">
    <text evidence="1">The sequence shown here is derived from an EMBL/GenBank/DDBJ whole genome shotgun (WGS) entry which is preliminary data.</text>
</comment>
<dbReference type="AlphaFoldDB" id="A0AAP0EKQ7"/>